<name>A0A0V1MG41_9BILA</name>
<evidence type="ECO:0000313" key="1">
    <source>
        <dbReference type="EMBL" id="KRZ70634.1"/>
    </source>
</evidence>
<gene>
    <name evidence="1" type="ORF">T10_12111</name>
</gene>
<protein>
    <submittedName>
        <fullName evidence="1">Uncharacterized protein</fullName>
    </submittedName>
</protein>
<evidence type="ECO:0000313" key="2">
    <source>
        <dbReference type="Proteomes" id="UP000054843"/>
    </source>
</evidence>
<organism evidence="1 2">
    <name type="scientific">Trichinella papuae</name>
    <dbReference type="NCBI Taxonomy" id="268474"/>
    <lineage>
        <taxon>Eukaryota</taxon>
        <taxon>Metazoa</taxon>
        <taxon>Ecdysozoa</taxon>
        <taxon>Nematoda</taxon>
        <taxon>Enoplea</taxon>
        <taxon>Dorylaimia</taxon>
        <taxon>Trichinellida</taxon>
        <taxon>Trichinellidae</taxon>
        <taxon>Trichinella</taxon>
    </lineage>
</organism>
<sequence length="270" mass="30445">MLENKEEEEEEIFNSLYLSMNLYFQHIVKAAFCCRAFSFTDATKRKLTPNVNQKKERVVKRVVRYPVLGVGPYPNGSFNGNVTTFMTSPPLPPPPPPSSSSSSSIHVNSIFYSQCSGFILSNDTIVMFKRTIVIYLTDDQWMLKQTKGMNHDCQTEEEAKNTFLLTTSLNASRFACPSQMAKPEGRRLLYNKRNNSVQQIGYCLTLAPVACLLRCVRIDCFCSIGSVLQCDPLAQLLTTKLAHEVFLVVSQGRKSIAAGWYGFQVVMNYE</sequence>
<dbReference type="EMBL" id="JYDO01000110">
    <property type="protein sequence ID" value="KRZ70634.1"/>
    <property type="molecule type" value="Genomic_DNA"/>
</dbReference>
<reference evidence="1 2" key="1">
    <citation type="submission" date="2015-01" db="EMBL/GenBank/DDBJ databases">
        <title>Evolution of Trichinella species and genotypes.</title>
        <authorList>
            <person name="Korhonen P.K."/>
            <person name="Edoardo P."/>
            <person name="Giuseppe L.R."/>
            <person name="Gasser R.B."/>
        </authorList>
    </citation>
    <scope>NUCLEOTIDE SEQUENCE [LARGE SCALE GENOMIC DNA]</scope>
    <source>
        <strain evidence="1">ISS1980</strain>
    </source>
</reference>
<comment type="caution">
    <text evidence="1">The sequence shown here is derived from an EMBL/GenBank/DDBJ whole genome shotgun (WGS) entry which is preliminary data.</text>
</comment>
<dbReference type="AlphaFoldDB" id="A0A0V1MG41"/>
<keyword evidence="2" id="KW-1185">Reference proteome</keyword>
<dbReference type="Proteomes" id="UP000054843">
    <property type="component" value="Unassembled WGS sequence"/>
</dbReference>
<proteinExistence type="predicted"/>
<accession>A0A0V1MG41</accession>